<gene>
    <name evidence="7" type="ORF">RJ53_00185</name>
</gene>
<dbReference type="EMBL" id="JWHL01000001">
    <property type="protein sequence ID" value="MBR1367993.1"/>
    <property type="molecule type" value="Genomic_DNA"/>
</dbReference>
<dbReference type="OrthoDB" id="30736at2157"/>
<dbReference type="InterPro" id="IPR013785">
    <property type="entry name" value="Aldolase_TIM"/>
</dbReference>
<evidence type="ECO:0000313" key="8">
    <source>
        <dbReference type="Proteomes" id="UP000730161"/>
    </source>
</evidence>
<dbReference type="GO" id="GO:0016491">
    <property type="term" value="F:oxidoreductase activity"/>
    <property type="evidence" value="ECO:0007669"/>
    <property type="project" value="InterPro"/>
</dbReference>
<dbReference type="PANTHER" id="PTHR43273:SF2">
    <property type="entry name" value="RADICAL SAM CORE DOMAIN-CONTAINING PROTEIN"/>
    <property type="match status" value="1"/>
</dbReference>
<dbReference type="InterPro" id="IPR023819">
    <property type="entry name" value="Pep-mod_rSAM_AF0577"/>
</dbReference>
<evidence type="ECO:0000256" key="1">
    <source>
        <dbReference type="ARBA" id="ARBA00001966"/>
    </source>
</evidence>
<evidence type="ECO:0000256" key="5">
    <source>
        <dbReference type="ARBA" id="ARBA00023014"/>
    </source>
</evidence>
<dbReference type="InterPro" id="IPR058240">
    <property type="entry name" value="rSAM_sf"/>
</dbReference>
<dbReference type="InterPro" id="IPR007197">
    <property type="entry name" value="rSAM"/>
</dbReference>
<dbReference type="SUPFAM" id="SSF102114">
    <property type="entry name" value="Radical SAM enzymes"/>
    <property type="match status" value="1"/>
</dbReference>
<keyword evidence="8" id="KW-1185">Reference proteome</keyword>
<accession>A0A8J8B4E6</accession>
<evidence type="ECO:0000256" key="2">
    <source>
        <dbReference type="ARBA" id="ARBA00022691"/>
    </source>
</evidence>
<comment type="caution">
    <text evidence="7">The sequence shown here is derived from an EMBL/GenBank/DDBJ whole genome shotgun (WGS) entry which is preliminary data.</text>
</comment>
<keyword evidence="2" id="KW-0949">S-adenosyl-L-methionine</keyword>
<evidence type="ECO:0000313" key="7">
    <source>
        <dbReference type="EMBL" id="MBR1367993.1"/>
    </source>
</evidence>
<dbReference type="InterPro" id="IPR023867">
    <property type="entry name" value="Sulphatase_maturase_rSAM"/>
</dbReference>
<evidence type="ECO:0000256" key="3">
    <source>
        <dbReference type="ARBA" id="ARBA00022723"/>
    </source>
</evidence>
<proteinExistence type="predicted"/>
<dbReference type="NCBIfam" id="TIGR04084">
    <property type="entry name" value="rSAM_AF0577"/>
    <property type="match status" value="1"/>
</dbReference>
<dbReference type="InterPro" id="IPR023885">
    <property type="entry name" value="4Fe4S-binding_SPASM_dom"/>
</dbReference>
<dbReference type="Gene3D" id="3.20.20.70">
    <property type="entry name" value="Aldolase class I"/>
    <property type="match status" value="1"/>
</dbReference>
<reference evidence="7" key="1">
    <citation type="submission" date="2014-12" db="EMBL/GenBank/DDBJ databases">
        <authorList>
            <person name="Huang H.-H."/>
            <person name="Chen S.-C."/>
            <person name="Lai M.-C."/>
        </authorList>
    </citation>
    <scope>NUCLEOTIDE SEQUENCE</scope>
    <source>
        <strain evidence="7">K1F9705b</strain>
    </source>
</reference>
<dbReference type="NCBIfam" id="TIGR04085">
    <property type="entry name" value="rSAM_more_4Fe4S"/>
    <property type="match status" value="1"/>
</dbReference>
<dbReference type="Pfam" id="PF04055">
    <property type="entry name" value="Radical_SAM"/>
    <property type="match status" value="1"/>
</dbReference>
<dbReference type="GO" id="GO:0046872">
    <property type="term" value="F:metal ion binding"/>
    <property type="evidence" value="ECO:0007669"/>
    <property type="project" value="UniProtKB-KW"/>
</dbReference>
<organism evidence="7 8">
    <name type="scientific">Methanocalculus chunghsingensis</name>
    <dbReference type="NCBI Taxonomy" id="156457"/>
    <lineage>
        <taxon>Archaea</taxon>
        <taxon>Methanobacteriati</taxon>
        <taxon>Methanobacteriota</taxon>
        <taxon>Stenosarchaea group</taxon>
        <taxon>Methanomicrobia</taxon>
        <taxon>Methanomicrobiales</taxon>
        <taxon>Methanocalculaceae</taxon>
        <taxon>Methanocalculus</taxon>
    </lineage>
</organism>
<evidence type="ECO:0000256" key="4">
    <source>
        <dbReference type="ARBA" id="ARBA00023004"/>
    </source>
</evidence>
<dbReference type="PROSITE" id="PS51918">
    <property type="entry name" value="RADICAL_SAM"/>
    <property type="match status" value="1"/>
</dbReference>
<keyword evidence="4" id="KW-0408">Iron</keyword>
<protein>
    <submittedName>
        <fullName evidence="7">Radical SAM protein</fullName>
    </submittedName>
</protein>
<comment type="cofactor">
    <cofactor evidence="1">
        <name>[4Fe-4S] cluster</name>
        <dbReference type="ChEBI" id="CHEBI:49883"/>
    </cofactor>
</comment>
<dbReference type="SFLD" id="SFLDG01067">
    <property type="entry name" value="SPASM/twitch_domain_containing"/>
    <property type="match status" value="1"/>
</dbReference>
<feature type="domain" description="Radical SAM core" evidence="6">
    <location>
        <begin position="1"/>
        <end position="212"/>
    </location>
</feature>
<keyword evidence="5" id="KW-0411">Iron-sulfur</keyword>
<sequence>MVFFHIYLTDDCNLCCRYCRGKMFDDLDEIDFPCEIASNLPPEFDESLLDPLYRFLARDPDPVVTFIGGEPLLRQDLICRIIDEAPCSRFMLQTNGLLLNSLSPDYRNQFETILISIDGPEDLTDYNRGEGVYNRIAANIQVLKDNGFSGELIARMTVDEETDIHASVTHLAFGTSSPFQSIHWQMDANFWGDYKKRRFREWVAESYNPGINALFEDWIRHMREHGDVLRWYPFLSTTEDLLLNRTSGLRCGSGVTNYTIQTDGSIIPCPIMTGMKDLILGSIKTADPCNLPISLPGLPCTECSIHEFCGGRCLYSNIIRPWPEEGREEVCSTIHHLRSTLLDHIPEIQNLIQKGTINLSSFQHTRFNGCEIIP</sequence>
<dbReference type="PANTHER" id="PTHR43273">
    <property type="entry name" value="ANAEROBIC SULFATASE-MATURATING ENZYME HOMOLOG ASLB-RELATED"/>
    <property type="match status" value="1"/>
</dbReference>
<dbReference type="GO" id="GO:0051536">
    <property type="term" value="F:iron-sulfur cluster binding"/>
    <property type="evidence" value="ECO:0007669"/>
    <property type="project" value="UniProtKB-KW"/>
</dbReference>
<dbReference type="Proteomes" id="UP000730161">
    <property type="component" value="Unassembled WGS sequence"/>
</dbReference>
<dbReference type="AlphaFoldDB" id="A0A8J8B4E6"/>
<dbReference type="CDD" id="cd01335">
    <property type="entry name" value="Radical_SAM"/>
    <property type="match status" value="1"/>
</dbReference>
<dbReference type="SFLD" id="SFLDS00029">
    <property type="entry name" value="Radical_SAM"/>
    <property type="match status" value="1"/>
</dbReference>
<name>A0A8J8B4E6_9EURY</name>
<keyword evidence="3" id="KW-0479">Metal-binding</keyword>
<dbReference type="RefSeq" id="WP_211529595.1">
    <property type="nucleotide sequence ID" value="NZ_JWHL01000001.1"/>
</dbReference>
<evidence type="ECO:0000259" key="6">
    <source>
        <dbReference type="PROSITE" id="PS51918"/>
    </source>
</evidence>
<dbReference type="SFLD" id="SFLDG01104">
    <property type="entry name" value="Uncharacterised_Radical_SAM_Su"/>
    <property type="match status" value="1"/>
</dbReference>